<comment type="induction">
    <text evidence="2">Expressed only in the forespore compartment of sporulating cells.</text>
</comment>
<evidence type="ECO:0000256" key="2">
    <source>
        <dbReference type="HAMAP-Rule" id="MF_01505"/>
    </source>
</evidence>
<evidence type="ECO:0000256" key="1">
    <source>
        <dbReference type="ARBA" id="ARBA00022969"/>
    </source>
</evidence>
<dbReference type="Pfam" id="PF08177">
    <property type="entry name" value="SspN"/>
    <property type="match status" value="1"/>
</dbReference>
<evidence type="ECO:0000256" key="3">
    <source>
        <dbReference type="SAM" id="MobiDB-lite"/>
    </source>
</evidence>
<dbReference type="HAMAP" id="MF_01505">
    <property type="entry name" value="SspN"/>
    <property type="match status" value="1"/>
</dbReference>
<evidence type="ECO:0000313" key="5">
    <source>
        <dbReference type="Proteomes" id="UP001211894"/>
    </source>
</evidence>
<dbReference type="RefSeq" id="WP_271341734.1">
    <property type="nucleotide sequence ID" value="NZ_JAQKAB010000011.1"/>
</dbReference>
<comment type="similarity">
    <text evidence="2">Belongs to the SspN family.</text>
</comment>
<dbReference type="EMBL" id="JAQKAB010000011">
    <property type="protein sequence ID" value="MDA7027913.1"/>
    <property type="molecule type" value="Genomic_DNA"/>
</dbReference>
<proteinExistence type="evidence at transcript level"/>
<gene>
    <name evidence="2" type="primary">sspN</name>
    <name evidence="4" type="ORF">PJ311_15155</name>
</gene>
<comment type="caution">
    <text evidence="4">The sequence shown here is derived from an EMBL/GenBank/DDBJ whole genome shotgun (WGS) entry which is preliminary data.</text>
</comment>
<name>A0ABT4X6M0_9BACI</name>
<organism evidence="4 5">
    <name type="scientific">Bacillus changyiensis</name>
    <dbReference type="NCBI Taxonomy" id="3004103"/>
    <lineage>
        <taxon>Bacteria</taxon>
        <taxon>Bacillati</taxon>
        <taxon>Bacillota</taxon>
        <taxon>Bacilli</taxon>
        <taxon>Bacillales</taxon>
        <taxon>Bacillaceae</taxon>
        <taxon>Bacillus</taxon>
    </lineage>
</organism>
<keyword evidence="5" id="KW-1185">Reference proteome</keyword>
<accession>A0ABT4X6M0</accession>
<keyword evidence="1 2" id="KW-0749">Sporulation</keyword>
<dbReference type="NCBIfam" id="NF006904">
    <property type="entry name" value="PRK09398.1"/>
    <property type="match status" value="1"/>
</dbReference>
<comment type="subcellular location">
    <subcellularLocation>
        <location evidence="2">Spore core</location>
    </subcellularLocation>
</comment>
<dbReference type="Proteomes" id="UP001211894">
    <property type="component" value="Unassembled WGS sequence"/>
</dbReference>
<reference evidence="4 5" key="1">
    <citation type="submission" date="2023-01" db="EMBL/GenBank/DDBJ databases">
        <title>Bacillus changyiensis sp. nov., isolated from a coastal deposit.</title>
        <authorList>
            <person name="Xiao G."/>
            <person name="Lai Q."/>
            <person name="Hu Z."/>
            <person name="Shao Z."/>
        </authorList>
    </citation>
    <scope>NUCLEOTIDE SEQUENCE [LARGE SCALE GENOMIC DNA]</scope>
    <source>
        <strain evidence="4 5">CLL-7-23</strain>
    </source>
</reference>
<feature type="region of interest" description="Disordered" evidence="3">
    <location>
        <begin position="1"/>
        <end position="47"/>
    </location>
</feature>
<dbReference type="InterPro" id="IPR012612">
    <property type="entry name" value="SASP_SspN"/>
</dbReference>
<protein>
    <recommendedName>
        <fullName evidence="2">Small, acid-soluble spore protein N</fullName>
        <shortName evidence="2">SASP N</shortName>
    </recommendedName>
</protein>
<sequence length="47" mass="5397">MPREHDKQSKFTPNHLGTKPVKYRANNGKKMQDKTGETPIIMQTKGE</sequence>
<evidence type="ECO:0000313" key="4">
    <source>
        <dbReference type="EMBL" id="MDA7027913.1"/>
    </source>
</evidence>